<evidence type="ECO:0000313" key="1">
    <source>
        <dbReference type="EMBL" id="TCT03536.1"/>
    </source>
</evidence>
<evidence type="ECO:0000313" key="2">
    <source>
        <dbReference type="Proteomes" id="UP000294664"/>
    </source>
</evidence>
<keyword evidence="2" id="KW-1185">Reference proteome</keyword>
<sequence>MFDLAVPDTETRLRIWINRPALPDAVAIGVGE</sequence>
<accession>A0A4R3LU76</accession>
<proteinExistence type="predicted"/>
<comment type="caution">
    <text evidence="1">The sequence shown here is derived from an EMBL/GenBank/DDBJ whole genome shotgun (WGS) entry which is preliminary data.</text>
</comment>
<reference evidence="1 2" key="1">
    <citation type="submission" date="2019-03" db="EMBL/GenBank/DDBJ databases">
        <title>Genomic Encyclopedia of Type Strains, Phase IV (KMG-IV): sequencing the most valuable type-strain genomes for metagenomic binning, comparative biology and taxonomic classification.</title>
        <authorList>
            <person name="Goeker M."/>
        </authorList>
    </citation>
    <scope>NUCLEOTIDE SEQUENCE [LARGE SCALE GENOMIC DNA]</scope>
    <source>
        <strain evidence="1 2">DSM 9035</strain>
    </source>
</reference>
<organism evidence="1 2">
    <name type="scientific">Aquabacter spiritensis</name>
    <dbReference type="NCBI Taxonomy" id="933073"/>
    <lineage>
        <taxon>Bacteria</taxon>
        <taxon>Pseudomonadati</taxon>
        <taxon>Pseudomonadota</taxon>
        <taxon>Alphaproteobacteria</taxon>
        <taxon>Hyphomicrobiales</taxon>
        <taxon>Xanthobacteraceae</taxon>
        <taxon>Aquabacter</taxon>
    </lineage>
</organism>
<dbReference type="AlphaFoldDB" id="A0A4R3LU76"/>
<protein>
    <submittedName>
        <fullName evidence="1">Uncharacterized protein</fullName>
    </submittedName>
</protein>
<dbReference type="Proteomes" id="UP000294664">
    <property type="component" value="Unassembled WGS sequence"/>
</dbReference>
<dbReference type="EMBL" id="SMAI01000009">
    <property type="protein sequence ID" value="TCT03536.1"/>
    <property type="molecule type" value="Genomic_DNA"/>
</dbReference>
<gene>
    <name evidence="1" type="ORF">EDC64_10986</name>
</gene>
<name>A0A4R3LU76_9HYPH</name>